<proteinExistence type="predicted"/>
<dbReference type="Gene3D" id="3.40.190.10">
    <property type="entry name" value="Periplasmic binding protein-like II"/>
    <property type="match status" value="2"/>
</dbReference>
<name>A0A644WCA4_9ZZZZ</name>
<evidence type="ECO:0008006" key="2">
    <source>
        <dbReference type="Google" id="ProtNLM"/>
    </source>
</evidence>
<reference evidence="1" key="1">
    <citation type="submission" date="2019-08" db="EMBL/GenBank/DDBJ databases">
        <authorList>
            <person name="Kucharzyk K."/>
            <person name="Murdoch R.W."/>
            <person name="Higgins S."/>
            <person name="Loffler F."/>
        </authorList>
    </citation>
    <scope>NUCLEOTIDE SEQUENCE</scope>
</reference>
<dbReference type="AlphaFoldDB" id="A0A644WCA4"/>
<sequence length="450" mass="49026">MKRNMRIVVSLLLVVCMSLSLFAAGQTEAAKAPARKVINLWSFTDEVPKMLEKYKALNPDFDYEINTTIIATTDGAYQPALDQALASGGDNAPDLYCAESAFVLKYTQGDAAHFAAPYKSLGIDVDKKLKEADIAPYTVEIGSNSKGELVGLGYQATGGAFIYRRSIAKDVWGTDDPAVIKTKVGPGWEKFFQAAEDLRKKNYAIISGDGDIWHAIEGSSPKGWIVDGKLYVDKTREDFLDIAKNMLDKGYHNDTRDWTDAWFADMKDAGAKKVFGFFGPAWLINYVMAGNSGGTKPGEGTYGDWAVCEPPVGFFWGGTWVIANNNSPVKDAVGKIIEWITLDSSETGLQYYWANGTLNGPGGTKDTVASGTVMKKSDGTLPFLGGQDMFDVFVPAGAFATGKNKTQYDETINMYWRDQVRSYSAGNKSRSAALAEFKKQVADNLAISAL</sequence>
<organism evidence="1">
    <name type="scientific">bioreactor metagenome</name>
    <dbReference type="NCBI Taxonomy" id="1076179"/>
    <lineage>
        <taxon>unclassified sequences</taxon>
        <taxon>metagenomes</taxon>
        <taxon>ecological metagenomes</taxon>
    </lineage>
</organism>
<protein>
    <recommendedName>
        <fullName evidence="2">ABC transporter substrate-binding protein</fullName>
    </recommendedName>
</protein>
<dbReference type="EMBL" id="VSSQ01000774">
    <property type="protein sequence ID" value="MPM01111.1"/>
    <property type="molecule type" value="Genomic_DNA"/>
</dbReference>
<dbReference type="SUPFAM" id="SSF53850">
    <property type="entry name" value="Periplasmic binding protein-like II"/>
    <property type="match status" value="1"/>
</dbReference>
<accession>A0A644WCA4</accession>
<comment type="caution">
    <text evidence="1">The sequence shown here is derived from an EMBL/GenBank/DDBJ whole genome shotgun (WGS) entry which is preliminary data.</text>
</comment>
<evidence type="ECO:0000313" key="1">
    <source>
        <dbReference type="EMBL" id="MPM01111.1"/>
    </source>
</evidence>
<gene>
    <name evidence="1" type="ORF">SDC9_47349</name>
</gene>